<reference evidence="1" key="2">
    <citation type="submission" date="2018-04" db="EMBL/GenBank/DDBJ databases">
        <title>OnivRS2 (Oryza nivara Reference Sequence Version 2).</title>
        <authorList>
            <person name="Zhang J."/>
            <person name="Kudrna D."/>
            <person name="Lee S."/>
            <person name="Talag J."/>
            <person name="Rajasekar S."/>
            <person name="Welchert J."/>
            <person name="Hsing Y.-I."/>
            <person name="Wing R.A."/>
        </authorList>
    </citation>
    <scope>NUCLEOTIDE SEQUENCE [LARGE SCALE GENOMIC DNA]</scope>
    <source>
        <strain evidence="1">SL10</strain>
    </source>
</reference>
<reference evidence="1" key="1">
    <citation type="submission" date="2015-04" db="UniProtKB">
        <authorList>
            <consortium name="EnsemblPlants"/>
        </authorList>
    </citation>
    <scope>IDENTIFICATION</scope>
    <source>
        <strain evidence="1">SL10</strain>
    </source>
</reference>
<protein>
    <submittedName>
        <fullName evidence="1">Uncharacterized protein</fullName>
    </submittedName>
</protein>
<dbReference type="AlphaFoldDB" id="A0A0E0H526"/>
<accession>A0A0E0H526</accession>
<evidence type="ECO:0000313" key="2">
    <source>
        <dbReference type="Proteomes" id="UP000006591"/>
    </source>
</evidence>
<sequence length="93" mass="10071">MNSIVCRNFRLALHYPTTYLSTTRRPSDFVNLKLCCPSLPEILIGVECVYVASESLVNVSSYPAADVFVLESLRRSPSVDTGTGRPPPAGGVP</sequence>
<dbReference type="Gramene" id="ONIVA04G21960.4">
    <property type="protein sequence ID" value="ONIVA04G21960.4"/>
    <property type="gene ID" value="ONIVA04G21960"/>
</dbReference>
<dbReference type="Proteomes" id="UP000006591">
    <property type="component" value="Chromosome 4"/>
</dbReference>
<dbReference type="EnsemblPlants" id="ONIVA04G21960.4">
    <property type="protein sequence ID" value="ONIVA04G21960.4"/>
    <property type="gene ID" value="ONIVA04G21960"/>
</dbReference>
<proteinExistence type="predicted"/>
<evidence type="ECO:0000313" key="1">
    <source>
        <dbReference type="EnsemblPlants" id="ONIVA04G21960.4"/>
    </source>
</evidence>
<organism evidence="1">
    <name type="scientific">Oryza nivara</name>
    <name type="common">Indian wild rice</name>
    <name type="synonym">Oryza sativa f. spontanea</name>
    <dbReference type="NCBI Taxonomy" id="4536"/>
    <lineage>
        <taxon>Eukaryota</taxon>
        <taxon>Viridiplantae</taxon>
        <taxon>Streptophyta</taxon>
        <taxon>Embryophyta</taxon>
        <taxon>Tracheophyta</taxon>
        <taxon>Spermatophyta</taxon>
        <taxon>Magnoliopsida</taxon>
        <taxon>Liliopsida</taxon>
        <taxon>Poales</taxon>
        <taxon>Poaceae</taxon>
        <taxon>BOP clade</taxon>
        <taxon>Oryzoideae</taxon>
        <taxon>Oryzeae</taxon>
        <taxon>Oryzinae</taxon>
        <taxon>Oryza</taxon>
    </lineage>
</organism>
<dbReference type="HOGENOM" id="CLU_2403385_0_0_1"/>
<keyword evidence="2" id="KW-1185">Reference proteome</keyword>
<name>A0A0E0H526_ORYNI</name>